<dbReference type="AlphaFoldDB" id="A0A084EF74"/>
<organism evidence="2 3">
    <name type="scientific">Sphingobium yanoikuyae</name>
    <name type="common">Sphingomonas yanoikuyae</name>
    <dbReference type="NCBI Taxonomy" id="13690"/>
    <lineage>
        <taxon>Bacteria</taxon>
        <taxon>Pseudomonadati</taxon>
        <taxon>Pseudomonadota</taxon>
        <taxon>Alphaproteobacteria</taxon>
        <taxon>Sphingomonadales</taxon>
        <taxon>Sphingomonadaceae</taxon>
        <taxon>Sphingobium</taxon>
    </lineage>
</organism>
<sequence length="62" mass="6689">MASILTLGQQRKAGTAARKVGGYGELIRLETERRKAKGQGKIVLEASTGRYIFQPKKTAPAS</sequence>
<evidence type="ECO:0000313" key="2">
    <source>
        <dbReference type="EMBL" id="KEZ16616.1"/>
    </source>
</evidence>
<dbReference type="EMBL" id="JGVR01000030">
    <property type="protein sequence ID" value="KEZ16616.1"/>
    <property type="molecule type" value="Genomic_DNA"/>
</dbReference>
<dbReference type="RefSeq" id="WP_017501901.1">
    <property type="nucleotide sequence ID" value="NZ_CP033227.1"/>
</dbReference>
<dbReference type="EMBL" id="CP033227">
    <property type="protein sequence ID" value="AYO75514.1"/>
    <property type="molecule type" value="Genomic_DNA"/>
</dbReference>
<dbReference type="PATRIC" id="fig|13690.10.peg.4155"/>
<reference evidence="1 4" key="2">
    <citation type="submission" date="2018-10" db="EMBL/GenBank/DDBJ databases">
        <title>Characterization and genome analysis of a novel bacterium Sphingobium yanoikuyae SJTF8 capable of degrading PAHs.</title>
        <authorList>
            <person name="Yin C."/>
            <person name="Xiong W."/>
            <person name="Liang R."/>
        </authorList>
    </citation>
    <scope>NUCLEOTIDE SEQUENCE [LARGE SCALE GENOMIC DNA]</scope>
    <source>
        <strain evidence="1 4">SJTF8</strain>
        <plasmid evidence="1">pF1</plasmid>
        <plasmid evidence="4">pf1</plasmid>
    </source>
</reference>
<dbReference type="Proteomes" id="UP000028534">
    <property type="component" value="Unassembled WGS sequence"/>
</dbReference>
<proteinExistence type="predicted"/>
<geneLocation type="plasmid" evidence="1">
    <name>pF1</name>
</geneLocation>
<accession>A0A084EF74</accession>
<evidence type="ECO:0000313" key="1">
    <source>
        <dbReference type="EMBL" id="AYO75514.1"/>
    </source>
</evidence>
<dbReference type="Proteomes" id="UP000280708">
    <property type="component" value="Plasmid pF1"/>
</dbReference>
<protein>
    <submittedName>
        <fullName evidence="2">Uncharacterized protein</fullName>
    </submittedName>
</protein>
<name>A0A084EF74_SPHYA</name>
<evidence type="ECO:0000313" key="4">
    <source>
        <dbReference type="Proteomes" id="UP000280708"/>
    </source>
</evidence>
<keyword evidence="1" id="KW-0614">Plasmid</keyword>
<gene>
    <name evidence="2" type="ORF">CP98_04044</name>
    <name evidence="1" type="ORF">EBF16_00460</name>
</gene>
<reference evidence="2 3" key="1">
    <citation type="submission" date="2014-03" db="EMBL/GenBank/DDBJ databases">
        <title>Genome sequence of Sphingobium yanoikuyae B1.</title>
        <authorList>
            <person name="Gan H.M."/>
            <person name="Gan H.Y."/>
            <person name="Savka M.A."/>
        </authorList>
    </citation>
    <scope>NUCLEOTIDE SEQUENCE [LARGE SCALE GENOMIC DNA]</scope>
    <source>
        <strain evidence="2 3">B1</strain>
    </source>
</reference>
<geneLocation type="plasmid" evidence="4">
    <name>pf1</name>
</geneLocation>
<evidence type="ECO:0000313" key="3">
    <source>
        <dbReference type="Proteomes" id="UP000028534"/>
    </source>
</evidence>